<gene>
    <name evidence="11" type="ORF">DI603_19625</name>
</gene>
<keyword evidence="4" id="KW-0328">Glycosyltransferase</keyword>
<dbReference type="EC" id="2.4.1.255" evidence="3"/>
<dbReference type="SMART" id="SM00028">
    <property type="entry name" value="TPR"/>
    <property type="match status" value="2"/>
</dbReference>
<sequence>MCSTSGRPLMPPPALTASMQALAPSCICRPSWADGPVSGTDWPSTMARRSWARTRAAGSAEPASARASWRRDSMGPDDAASRAAHDARRAEQFPLLGHRAVRRAVGPGPGTDGRQCRTRMPKESKKVASPADLQQLFNWGCFDLVKRNARSLLKQRPADGSLWLLLGASQMRLGQDEDAAQALRRAVQLLPADAAAAALLAAVSQRLGVALFTQLNEAVLAGQLAQALVPARRLVELNEADATAHSNLAVILGGLGQWSGALEHGQRAIALAPESFDFLIKQAALLGACGRAEESLLLRRQAFGLCPDNVDNNLVLAQASSVLGQAAEAAYYCRGGRDEPPQDLRALSSLLFYLSLDEGCSPEQVYAAHLDYGRRVAAAVPQDRLAHGNVRDPQRRLRVGFVSADLRQHPVAGFIAPVWAALDPQQVEVCVYAVHAENLADATTEQLRPLAAHWVDSGALSDSELAERIHADGIDILFDLAGHTGGNRLQCFAERPAPLQVTWIGYPNTTGLQTMDYALCDPFNAPHGGYERFYVEKFARIPCSGTFEPQGSLPSVNELPALGAGRVMFGSFNRVEKLGPQVLAAWARVLTAVPEARLMLGNVSDAATAARLREDFARQGIAPERLVFQPRQALPDYLALHHEIDLMLDTWPYSGGTTTNYALAMGVPVVTLRGPSRAHCQSAGVLGRIGLHEWIADDVDGWVEIAVRGARDLTALAALRASLRERWAATPRRRPEAVARGLELALRRMWGRWCKGLPAEHLEVSWDEVQPLLQGGAA</sequence>
<dbReference type="Pfam" id="PF13844">
    <property type="entry name" value="Glyco_transf_41"/>
    <property type="match status" value="2"/>
</dbReference>
<dbReference type="Gene3D" id="3.40.50.11380">
    <property type="match status" value="1"/>
</dbReference>
<accession>A0A2W5F761</accession>
<evidence type="ECO:0000256" key="4">
    <source>
        <dbReference type="ARBA" id="ARBA00022676"/>
    </source>
</evidence>
<feature type="region of interest" description="Disordered" evidence="9">
    <location>
        <begin position="50"/>
        <end position="127"/>
    </location>
</feature>
<proteinExistence type="inferred from homology"/>
<dbReference type="PANTHER" id="PTHR44835">
    <property type="entry name" value="UDP-N-ACETYLGLUCOSAMINE--PEPTIDE N-ACETYLGLUCOSAMINYLTRANSFERASE SPINDLY-RELATED"/>
    <property type="match status" value="1"/>
</dbReference>
<evidence type="ECO:0000256" key="9">
    <source>
        <dbReference type="SAM" id="MobiDB-lite"/>
    </source>
</evidence>
<dbReference type="InterPro" id="IPR029489">
    <property type="entry name" value="OGT/SEC/SPY_C"/>
</dbReference>
<dbReference type="PROSITE" id="PS50005">
    <property type="entry name" value="TPR"/>
    <property type="match status" value="1"/>
</dbReference>
<dbReference type="EMBL" id="QFOD01000023">
    <property type="protein sequence ID" value="PZP28376.1"/>
    <property type="molecule type" value="Genomic_DNA"/>
</dbReference>
<evidence type="ECO:0000256" key="3">
    <source>
        <dbReference type="ARBA" id="ARBA00011970"/>
    </source>
</evidence>
<dbReference type="Proteomes" id="UP000249633">
    <property type="component" value="Unassembled WGS sequence"/>
</dbReference>
<dbReference type="InterPro" id="IPR011990">
    <property type="entry name" value="TPR-like_helical_dom_sf"/>
</dbReference>
<dbReference type="PANTHER" id="PTHR44835:SF1">
    <property type="entry name" value="PROTEIN O-GLCNAC TRANSFERASE"/>
    <property type="match status" value="1"/>
</dbReference>
<feature type="compositionally biased region" description="Low complexity" evidence="9">
    <location>
        <begin position="56"/>
        <end position="67"/>
    </location>
</feature>
<dbReference type="Gene3D" id="3.40.50.2000">
    <property type="entry name" value="Glycogen Phosphorylase B"/>
    <property type="match status" value="1"/>
</dbReference>
<feature type="domain" description="O-GlcNAc transferase C-terminal" evidence="10">
    <location>
        <begin position="563"/>
        <end position="726"/>
    </location>
</feature>
<keyword evidence="5 11" id="KW-0808">Transferase</keyword>
<feature type="domain" description="O-GlcNAc transferase C-terminal" evidence="10">
    <location>
        <begin position="392"/>
        <end position="542"/>
    </location>
</feature>
<evidence type="ECO:0000256" key="5">
    <source>
        <dbReference type="ARBA" id="ARBA00022679"/>
    </source>
</evidence>
<comment type="caution">
    <text evidence="11">The sequence shown here is derived from an EMBL/GenBank/DDBJ whole genome shotgun (WGS) entry which is preliminary data.</text>
</comment>
<dbReference type="Gene3D" id="1.25.40.10">
    <property type="entry name" value="Tetratricopeptide repeat domain"/>
    <property type="match status" value="2"/>
</dbReference>
<feature type="compositionally biased region" description="Basic and acidic residues" evidence="9">
    <location>
        <begin position="69"/>
        <end position="91"/>
    </location>
</feature>
<evidence type="ECO:0000313" key="12">
    <source>
        <dbReference type="Proteomes" id="UP000249633"/>
    </source>
</evidence>
<evidence type="ECO:0000256" key="7">
    <source>
        <dbReference type="ARBA" id="ARBA00022803"/>
    </source>
</evidence>
<dbReference type="InterPro" id="IPR051939">
    <property type="entry name" value="Glycosyltr_41/O-GlcNAc_trsf"/>
</dbReference>
<comment type="similarity">
    <text evidence="2">Belongs to the glycosyltransferase 41 family. O-GlcNAc transferase subfamily.</text>
</comment>
<dbReference type="InterPro" id="IPR019734">
    <property type="entry name" value="TPR_rpt"/>
</dbReference>
<dbReference type="GO" id="GO:0097363">
    <property type="term" value="F:protein O-acetylglucosaminyltransferase activity"/>
    <property type="evidence" value="ECO:0007669"/>
    <property type="project" value="UniProtKB-EC"/>
</dbReference>
<comment type="pathway">
    <text evidence="1">Protein modification; protein glycosylation.</text>
</comment>
<dbReference type="AlphaFoldDB" id="A0A2W5F761"/>
<keyword evidence="7 8" id="KW-0802">TPR repeat</keyword>
<protein>
    <recommendedName>
        <fullName evidence="3">protein O-GlcNAc transferase</fullName>
        <ecNumber evidence="3">2.4.1.255</ecNumber>
    </recommendedName>
</protein>
<name>A0A2W5F761_9BURK</name>
<evidence type="ECO:0000259" key="10">
    <source>
        <dbReference type="Pfam" id="PF13844"/>
    </source>
</evidence>
<evidence type="ECO:0000313" key="11">
    <source>
        <dbReference type="EMBL" id="PZP28376.1"/>
    </source>
</evidence>
<feature type="repeat" description="TPR" evidence="8">
    <location>
        <begin position="160"/>
        <end position="193"/>
    </location>
</feature>
<keyword evidence="6" id="KW-0677">Repeat</keyword>
<dbReference type="SUPFAM" id="SSF48452">
    <property type="entry name" value="TPR-like"/>
    <property type="match status" value="1"/>
</dbReference>
<evidence type="ECO:0000256" key="6">
    <source>
        <dbReference type="ARBA" id="ARBA00022737"/>
    </source>
</evidence>
<reference evidence="11 12" key="1">
    <citation type="submission" date="2017-08" db="EMBL/GenBank/DDBJ databases">
        <title>Infants hospitalized years apart are colonized by the same room-sourced microbial strains.</title>
        <authorList>
            <person name="Brooks B."/>
            <person name="Olm M.R."/>
            <person name="Firek B.A."/>
            <person name="Baker R."/>
            <person name="Thomas B.C."/>
            <person name="Morowitz M.J."/>
            <person name="Banfield J.F."/>
        </authorList>
    </citation>
    <scope>NUCLEOTIDE SEQUENCE [LARGE SCALE GENOMIC DNA]</scope>
    <source>
        <strain evidence="11">S2_012_000_R2_81</strain>
    </source>
</reference>
<evidence type="ECO:0000256" key="8">
    <source>
        <dbReference type="PROSITE-ProRule" id="PRU00339"/>
    </source>
</evidence>
<evidence type="ECO:0000256" key="2">
    <source>
        <dbReference type="ARBA" id="ARBA00005386"/>
    </source>
</evidence>
<organism evidence="11 12">
    <name type="scientific">Roseateles depolymerans</name>
    <dbReference type="NCBI Taxonomy" id="76731"/>
    <lineage>
        <taxon>Bacteria</taxon>
        <taxon>Pseudomonadati</taxon>
        <taxon>Pseudomonadota</taxon>
        <taxon>Betaproteobacteria</taxon>
        <taxon>Burkholderiales</taxon>
        <taxon>Sphaerotilaceae</taxon>
        <taxon>Roseateles</taxon>
    </lineage>
</organism>
<dbReference type="SUPFAM" id="SSF53756">
    <property type="entry name" value="UDP-Glycosyltransferase/glycogen phosphorylase"/>
    <property type="match status" value="1"/>
</dbReference>
<evidence type="ECO:0000256" key="1">
    <source>
        <dbReference type="ARBA" id="ARBA00004922"/>
    </source>
</evidence>